<organism evidence="1 2">
    <name type="scientific">Necator americanus</name>
    <name type="common">Human hookworm</name>
    <dbReference type="NCBI Taxonomy" id="51031"/>
    <lineage>
        <taxon>Eukaryota</taxon>
        <taxon>Metazoa</taxon>
        <taxon>Ecdysozoa</taxon>
        <taxon>Nematoda</taxon>
        <taxon>Chromadorea</taxon>
        <taxon>Rhabditida</taxon>
        <taxon>Rhabditina</taxon>
        <taxon>Rhabditomorpha</taxon>
        <taxon>Strongyloidea</taxon>
        <taxon>Ancylostomatidae</taxon>
        <taxon>Bunostominae</taxon>
        <taxon>Necator</taxon>
    </lineage>
</organism>
<proteinExistence type="predicted"/>
<gene>
    <name evidence="1" type="primary">Necator_chrII.g5794</name>
    <name evidence="1" type="ORF">RB195_018001</name>
</gene>
<evidence type="ECO:0000313" key="2">
    <source>
        <dbReference type="Proteomes" id="UP001303046"/>
    </source>
</evidence>
<reference evidence="1 2" key="1">
    <citation type="submission" date="2023-08" db="EMBL/GenBank/DDBJ databases">
        <title>A Necator americanus chromosomal reference genome.</title>
        <authorList>
            <person name="Ilik V."/>
            <person name="Petrzelkova K.J."/>
            <person name="Pardy F."/>
            <person name="Fuh T."/>
            <person name="Niatou-Singa F.S."/>
            <person name="Gouil Q."/>
            <person name="Baker L."/>
            <person name="Ritchie M.E."/>
            <person name="Jex A.R."/>
            <person name="Gazzola D."/>
            <person name="Li H."/>
            <person name="Toshio Fujiwara R."/>
            <person name="Zhan B."/>
            <person name="Aroian R.V."/>
            <person name="Pafco B."/>
            <person name="Schwarz E.M."/>
        </authorList>
    </citation>
    <scope>NUCLEOTIDE SEQUENCE [LARGE SCALE GENOMIC DNA]</scope>
    <source>
        <strain evidence="1 2">Aroian</strain>
        <tissue evidence="1">Whole animal</tissue>
    </source>
</reference>
<evidence type="ECO:0000313" key="1">
    <source>
        <dbReference type="EMBL" id="KAK6734550.1"/>
    </source>
</evidence>
<name>A0ABR1CAU4_NECAM</name>
<sequence length="90" mass="10254">MDYCSLQLAHTLSPKNGMKWKVTEFVVTDVAKESCDVEDGSVAMIPRRTVLHCYCNYVVAFRYRRSTSKPTVMAYLSEPSMRKGKLTNVI</sequence>
<protein>
    <submittedName>
        <fullName evidence="1">Uncharacterized protein</fullName>
    </submittedName>
</protein>
<dbReference type="Proteomes" id="UP001303046">
    <property type="component" value="Unassembled WGS sequence"/>
</dbReference>
<comment type="caution">
    <text evidence="1">The sequence shown here is derived from an EMBL/GenBank/DDBJ whole genome shotgun (WGS) entry which is preliminary data.</text>
</comment>
<dbReference type="EMBL" id="JAVFWL010000002">
    <property type="protein sequence ID" value="KAK6734550.1"/>
    <property type="molecule type" value="Genomic_DNA"/>
</dbReference>
<accession>A0ABR1CAU4</accession>
<keyword evidence="2" id="KW-1185">Reference proteome</keyword>